<dbReference type="Proteomes" id="UP001060085">
    <property type="component" value="Linkage Group LG08"/>
</dbReference>
<keyword evidence="2" id="KW-1185">Reference proteome</keyword>
<name>A0ACB9ZQC0_CATRO</name>
<proteinExistence type="predicted"/>
<evidence type="ECO:0000313" key="2">
    <source>
        <dbReference type="Proteomes" id="UP001060085"/>
    </source>
</evidence>
<organism evidence="1 2">
    <name type="scientific">Catharanthus roseus</name>
    <name type="common">Madagascar periwinkle</name>
    <name type="synonym">Vinca rosea</name>
    <dbReference type="NCBI Taxonomy" id="4058"/>
    <lineage>
        <taxon>Eukaryota</taxon>
        <taxon>Viridiplantae</taxon>
        <taxon>Streptophyta</taxon>
        <taxon>Embryophyta</taxon>
        <taxon>Tracheophyta</taxon>
        <taxon>Spermatophyta</taxon>
        <taxon>Magnoliopsida</taxon>
        <taxon>eudicotyledons</taxon>
        <taxon>Gunneridae</taxon>
        <taxon>Pentapetalae</taxon>
        <taxon>asterids</taxon>
        <taxon>lamiids</taxon>
        <taxon>Gentianales</taxon>
        <taxon>Apocynaceae</taxon>
        <taxon>Rauvolfioideae</taxon>
        <taxon>Vinceae</taxon>
        <taxon>Catharanthinae</taxon>
        <taxon>Catharanthus</taxon>
    </lineage>
</organism>
<reference evidence="2" key="1">
    <citation type="journal article" date="2023" name="Nat. Plants">
        <title>Single-cell RNA sequencing provides a high-resolution roadmap for understanding the multicellular compartmentation of specialized metabolism.</title>
        <authorList>
            <person name="Sun S."/>
            <person name="Shen X."/>
            <person name="Li Y."/>
            <person name="Li Y."/>
            <person name="Wang S."/>
            <person name="Li R."/>
            <person name="Zhang H."/>
            <person name="Shen G."/>
            <person name="Guo B."/>
            <person name="Wei J."/>
            <person name="Xu J."/>
            <person name="St-Pierre B."/>
            <person name="Chen S."/>
            <person name="Sun C."/>
        </authorList>
    </citation>
    <scope>NUCLEOTIDE SEQUENCE [LARGE SCALE GENOMIC DNA]</scope>
</reference>
<gene>
    <name evidence="1" type="ORF">M9H77_35916</name>
</gene>
<comment type="caution">
    <text evidence="1">The sequence shown here is derived from an EMBL/GenBank/DDBJ whole genome shotgun (WGS) entry which is preliminary data.</text>
</comment>
<dbReference type="EMBL" id="CM044708">
    <property type="protein sequence ID" value="KAI5649911.1"/>
    <property type="molecule type" value="Genomic_DNA"/>
</dbReference>
<sequence length="184" mass="20570">MLELIEKPIWLRRRSFKKAWNKSSLCPGVCEAHVIDFSPTNIAYYLNCPHNSDIEGTSLEEKVDLNEVAKGTRPPGDTRDYTSWCGATVSNSIHTRTRCSRQVYKAAVNQKEVVQHQSASLSPLPPNADSSAVTTSLDLLNQQLSSLLGIEVVLLFNKVEDLKGFKVKQLVPRGSLEELKEFQL</sequence>
<protein>
    <submittedName>
        <fullName evidence="1">Uncharacterized protein</fullName>
    </submittedName>
</protein>
<evidence type="ECO:0000313" key="1">
    <source>
        <dbReference type="EMBL" id="KAI5649911.1"/>
    </source>
</evidence>
<accession>A0ACB9ZQC0</accession>